<accession>A0A6J5LEJ0</accession>
<protein>
    <submittedName>
        <fullName evidence="2">5'(3')-deoxyribonucleotidase</fullName>
    </submittedName>
</protein>
<proteinExistence type="predicted"/>
<dbReference type="EMBL" id="LR796237">
    <property type="protein sequence ID" value="CAB4130059.1"/>
    <property type="molecule type" value="Genomic_DNA"/>
</dbReference>
<dbReference type="InterPro" id="IPR036412">
    <property type="entry name" value="HAD-like_sf"/>
</dbReference>
<evidence type="ECO:0000256" key="1">
    <source>
        <dbReference type="PIRSR" id="PIRSR610708-1"/>
    </source>
</evidence>
<organism evidence="2">
    <name type="scientific">uncultured Caudovirales phage</name>
    <dbReference type="NCBI Taxonomy" id="2100421"/>
    <lineage>
        <taxon>Viruses</taxon>
        <taxon>Duplodnaviria</taxon>
        <taxon>Heunggongvirae</taxon>
        <taxon>Uroviricota</taxon>
        <taxon>Caudoviricetes</taxon>
        <taxon>Peduoviridae</taxon>
        <taxon>Maltschvirus</taxon>
        <taxon>Maltschvirus maltsch</taxon>
    </lineage>
</organism>
<dbReference type="InterPro" id="IPR023214">
    <property type="entry name" value="HAD_sf"/>
</dbReference>
<dbReference type="GO" id="GO:0008253">
    <property type="term" value="F:5'-nucleotidase activity"/>
    <property type="evidence" value="ECO:0007669"/>
    <property type="project" value="InterPro"/>
</dbReference>
<name>A0A6J5LEJ0_9CAUD</name>
<feature type="active site" description="Nucleophile" evidence="1">
    <location>
        <position position="5"/>
    </location>
</feature>
<dbReference type="Pfam" id="PF06941">
    <property type="entry name" value="NT5C"/>
    <property type="match status" value="1"/>
</dbReference>
<evidence type="ECO:0000313" key="2">
    <source>
        <dbReference type="EMBL" id="CAB4130059.1"/>
    </source>
</evidence>
<dbReference type="GO" id="GO:0009264">
    <property type="term" value="P:deoxyribonucleotide catabolic process"/>
    <property type="evidence" value="ECO:0007669"/>
    <property type="project" value="InterPro"/>
</dbReference>
<gene>
    <name evidence="2" type="ORF">UFOVP116_249</name>
</gene>
<reference evidence="2" key="1">
    <citation type="submission" date="2020-04" db="EMBL/GenBank/DDBJ databases">
        <authorList>
            <person name="Chiriac C."/>
            <person name="Salcher M."/>
            <person name="Ghai R."/>
            <person name="Kavagutti S V."/>
        </authorList>
    </citation>
    <scope>NUCLEOTIDE SEQUENCE</scope>
</reference>
<dbReference type="Gene3D" id="3.40.50.1000">
    <property type="entry name" value="HAD superfamily/HAD-like"/>
    <property type="match status" value="1"/>
</dbReference>
<sequence>MIYIDMDDVCADLNGYVNRTFGTDKKVGEPIKQEHWNELIRYHPRLFKDLDFNEPFREAFRLIAGPRQSEEIAFLTALPYGEHFPYAAMDKVDWIRAHFGFNYPVFFGPYAQDKQLYCKAGDLLIDDSFENCQQWAARGGVAKLYRNETFIDWFREGNYI</sequence>
<feature type="active site" description="Proton donor" evidence="1">
    <location>
        <position position="7"/>
    </location>
</feature>
<dbReference type="InterPro" id="IPR010708">
    <property type="entry name" value="5'(3')-deoxyribonucleotidase"/>
</dbReference>
<dbReference type="SUPFAM" id="SSF56784">
    <property type="entry name" value="HAD-like"/>
    <property type="match status" value="1"/>
</dbReference>